<dbReference type="EMBL" id="JAUUDS010000007">
    <property type="protein sequence ID" value="MDP1028163.1"/>
    <property type="molecule type" value="Genomic_DNA"/>
</dbReference>
<evidence type="ECO:0000256" key="4">
    <source>
        <dbReference type="ARBA" id="ARBA00022989"/>
    </source>
</evidence>
<dbReference type="Pfam" id="PF12704">
    <property type="entry name" value="MacB_PCD"/>
    <property type="match status" value="1"/>
</dbReference>
<dbReference type="InterPro" id="IPR038766">
    <property type="entry name" value="Membrane_comp_ABC_pdt"/>
</dbReference>
<evidence type="ECO:0000313" key="10">
    <source>
        <dbReference type="Proteomes" id="UP001230685"/>
    </source>
</evidence>
<keyword evidence="3 6" id="KW-0812">Transmembrane</keyword>
<gene>
    <name evidence="9" type="ORF">Q5H91_13145</name>
</gene>
<feature type="transmembrane region" description="Helical" evidence="6">
    <location>
        <begin position="21"/>
        <end position="42"/>
    </location>
</feature>
<feature type="domain" description="MacB-like periplasmic core" evidence="8">
    <location>
        <begin position="26"/>
        <end position="229"/>
    </location>
</feature>
<dbReference type="InterPro" id="IPR025857">
    <property type="entry name" value="MacB_PCD"/>
</dbReference>
<feature type="transmembrane region" description="Helical" evidence="6">
    <location>
        <begin position="709"/>
        <end position="735"/>
    </location>
</feature>
<dbReference type="InterPro" id="IPR003838">
    <property type="entry name" value="ABC3_permease_C"/>
</dbReference>
<keyword evidence="5 6" id="KW-0472">Membrane</keyword>
<feature type="transmembrane region" description="Helical" evidence="6">
    <location>
        <begin position="258"/>
        <end position="284"/>
    </location>
</feature>
<reference evidence="9 10" key="1">
    <citation type="submission" date="2023-07" db="EMBL/GenBank/DDBJ databases">
        <authorList>
            <person name="Kim M.K."/>
        </authorList>
    </citation>
    <scope>NUCLEOTIDE SEQUENCE [LARGE SCALE GENOMIC DNA]</scope>
    <source>
        <strain evidence="9 10">KR1UV-12</strain>
    </source>
</reference>
<evidence type="ECO:0000256" key="3">
    <source>
        <dbReference type="ARBA" id="ARBA00022692"/>
    </source>
</evidence>
<feature type="transmembrane region" description="Helical" evidence="6">
    <location>
        <begin position="305"/>
        <end position="333"/>
    </location>
</feature>
<feature type="domain" description="ABC3 transporter permease C-terminal" evidence="7">
    <location>
        <begin position="716"/>
        <end position="825"/>
    </location>
</feature>
<evidence type="ECO:0000256" key="2">
    <source>
        <dbReference type="ARBA" id="ARBA00022475"/>
    </source>
</evidence>
<dbReference type="PANTHER" id="PTHR30287">
    <property type="entry name" value="MEMBRANE COMPONENT OF PREDICTED ABC SUPERFAMILY METABOLITE UPTAKE TRANSPORTER"/>
    <property type="match status" value="1"/>
</dbReference>
<dbReference type="RefSeq" id="WP_305173876.1">
    <property type="nucleotide sequence ID" value="NZ_JAUUDS010000007.1"/>
</dbReference>
<keyword evidence="2" id="KW-1003">Cell membrane</keyword>
<evidence type="ECO:0000259" key="8">
    <source>
        <dbReference type="Pfam" id="PF12704"/>
    </source>
</evidence>
<sequence length="836" mass="86663">MSGWSLAWRLARRELDGRFRGLRLLLACLILGVGALAAIGSLTDAIGRELASRGAVILGGDVEFGASQRSATLAERAALARLGTVSATVRMQSSAIGGTAAQPIVVPIELKGVDATYPLYGQLRLADGRSARAPDPDGVFIVPALADRLGVRPGGTLRLGGARFTVRGIIADEPDRLGEGFTLGPVAIVSMAGIDRTGLVQPGSLYESKYRVRLSPRASPDTAVNRFRTAFPTAGWETRTRDRAAPGAARLVDRMGEFLLLIGLSALVIAGIGVGGGVSSYLAARRRSIAMLKVMGATADLIRRVYLLQVGVVAGVGIAAGLAVGIAAVPLLLWLASDALPVAPGFAIEPVPLALAAAHGLLIALAFALPPLIAAGHIPAAGLLRGTVQAVPVSRWRLLPPSLAALALSVALALGSSTRPALAAGFLAAVAGVLALLTGFGWLVRRLAAALPRPRRPLLRLAIAGLHRPGAQTVALVVALGLGLTLFVLLAAIRTAIDANIQRTVPARAPALFALDVPPPREAEFRRTVAAVAPAARIATVPAMRGTITGYATIRVADLKSIPEGAWALRGERGLTYSATVPEGSEVVAGRWWPRDYRGPPLVSVDERLARVLDLKLGDPLTISLLGVERTARIASFRRINWDTLGFNFVLVFSPNAIEDAPHNLVATIDLPPGREARVVRALLAPFPSVSVIEVRGVLAQVRGLVTQMAAAISAAAAVAVLAGIAVLVGAIAAAREVRTYDGVILRTLGATRAQVLGSQAIEFALLALAVSVLALGVGLGGAWYVVTQVFSFQWLPDWTAVGLTLAVGAAITMILGLAGAWPVLGARPAAALRTV</sequence>
<name>A0ABT9ENC3_9SPHN</name>
<feature type="domain" description="ABC3 transporter permease C-terminal" evidence="7">
    <location>
        <begin position="261"/>
        <end position="378"/>
    </location>
</feature>
<feature type="transmembrane region" description="Helical" evidence="6">
    <location>
        <begin position="764"/>
        <end position="787"/>
    </location>
</feature>
<dbReference type="Proteomes" id="UP001230685">
    <property type="component" value="Unassembled WGS sequence"/>
</dbReference>
<feature type="transmembrane region" description="Helical" evidence="6">
    <location>
        <begin position="799"/>
        <end position="825"/>
    </location>
</feature>
<feature type="transmembrane region" description="Helical" evidence="6">
    <location>
        <begin position="474"/>
        <end position="493"/>
    </location>
</feature>
<dbReference type="Pfam" id="PF02687">
    <property type="entry name" value="FtsX"/>
    <property type="match status" value="2"/>
</dbReference>
<evidence type="ECO:0000256" key="6">
    <source>
        <dbReference type="SAM" id="Phobius"/>
    </source>
</evidence>
<feature type="transmembrane region" description="Helical" evidence="6">
    <location>
        <begin position="396"/>
        <end position="415"/>
    </location>
</feature>
<feature type="transmembrane region" description="Helical" evidence="6">
    <location>
        <begin position="353"/>
        <end position="375"/>
    </location>
</feature>
<organism evidence="9 10">
    <name type="scientific">Sphingomonas aurea</name>
    <dbReference type="NCBI Taxonomy" id="3063994"/>
    <lineage>
        <taxon>Bacteria</taxon>
        <taxon>Pseudomonadati</taxon>
        <taxon>Pseudomonadota</taxon>
        <taxon>Alphaproteobacteria</taxon>
        <taxon>Sphingomonadales</taxon>
        <taxon>Sphingomonadaceae</taxon>
        <taxon>Sphingomonas</taxon>
    </lineage>
</organism>
<protein>
    <submittedName>
        <fullName evidence="9">ABC transporter permease</fullName>
    </submittedName>
</protein>
<proteinExistence type="predicted"/>
<comment type="subcellular location">
    <subcellularLocation>
        <location evidence="1">Cell membrane</location>
        <topology evidence="1">Multi-pass membrane protein</topology>
    </subcellularLocation>
</comment>
<evidence type="ECO:0000313" key="9">
    <source>
        <dbReference type="EMBL" id="MDP1028163.1"/>
    </source>
</evidence>
<feature type="transmembrane region" description="Helical" evidence="6">
    <location>
        <begin position="421"/>
        <end position="444"/>
    </location>
</feature>
<keyword evidence="4 6" id="KW-1133">Transmembrane helix</keyword>
<keyword evidence="10" id="KW-1185">Reference proteome</keyword>
<evidence type="ECO:0000256" key="5">
    <source>
        <dbReference type="ARBA" id="ARBA00023136"/>
    </source>
</evidence>
<accession>A0ABT9ENC3</accession>
<comment type="caution">
    <text evidence="9">The sequence shown here is derived from an EMBL/GenBank/DDBJ whole genome shotgun (WGS) entry which is preliminary data.</text>
</comment>
<evidence type="ECO:0000256" key="1">
    <source>
        <dbReference type="ARBA" id="ARBA00004651"/>
    </source>
</evidence>
<dbReference type="PANTHER" id="PTHR30287:SF1">
    <property type="entry name" value="INNER MEMBRANE PROTEIN"/>
    <property type="match status" value="1"/>
</dbReference>
<evidence type="ECO:0000259" key="7">
    <source>
        <dbReference type="Pfam" id="PF02687"/>
    </source>
</evidence>